<comment type="similarity">
    <text evidence="2">Belongs to the aldo/keto reductase family. Aldo/keto reductase 2 subfamily.</text>
</comment>
<keyword evidence="5" id="KW-1185">Reference proteome</keyword>
<dbReference type="GO" id="GO:0016491">
    <property type="term" value="F:oxidoreductase activity"/>
    <property type="evidence" value="ECO:0007669"/>
    <property type="project" value="UniProtKB-KW"/>
</dbReference>
<dbReference type="InterPro" id="IPR036812">
    <property type="entry name" value="NAD(P)_OxRdtase_dom_sf"/>
</dbReference>
<gene>
    <name evidence="4" type="ORF">ASPCAL05139</name>
</gene>
<evidence type="ECO:0000313" key="4">
    <source>
        <dbReference type="EMBL" id="CEL04005.1"/>
    </source>
</evidence>
<evidence type="ECO:0000256" key="2">
    <source>
        <dbReference type="ARBA" id="ARBA00038157"/>
    </source>
</evidence>
<dbReference type="Proteomes" id="UP000054771">
    <property type="component" value="Unassembled WGS sequence"/>
</dbReference>
<keyword evidence="1" id="KW-0560">Oxidoreductase</keyword>
<dbReference type="PANTHER" id="PTHR43364">
    <property type="entry name" value="NADH-SPECIFIC METHYLGLYOXAL REDUCTASE-RELATED"/>
    <property type="match status" value="1"/>
</dbReference>
<evidence type="ECO:0000256" key="1">
    <source>
        <dbReference type="ARBA" id="ARBA00023002"/>
    </source>
</evidence>
<feature type="domain" description="NADP-dependent oxidoreductase" evidence="3">
    <location>
        <begin position="8"/>
        <end position="307"/>
    </location>
</feature>
<evidence type="ECO:0000259" key="3">
    <source>
        <dbReference type="Pfam" id="PF00248"/>
    </source>
</evidence>
<sequence length="342" mass="38076">MSPTVGLVMGANSFLTQNSFGGYDGMKEAASILHAEGVRNIDSAAIHGAHEDVMAEIGIAKTFEIDSKWSGAVMPVPSTKEAIIASAEASLKRMKAGQFDVYYLHAPDRRVPFELQLDAINTLYDKGRIKRFGVSNAFGHEVEEMVRIAKENNWVAPSVYQGNYSAVARRQEKELFPILRKYGIAFYAYSPIAGGFLAKDAEQFENGPQGTGRWDPTNFVGGVYHAMYNRPAIVEGLRQWNAISRESGIPGVELAYRWVVHNSALRGENGDKILIGPQDLKQMKEILEFVKKSPLSEEIAKKIDDIWTVVEQHAPLDNWNDVMSKMNIAPQNHEAKELYGKE</sequence>
<dbReference type="PRINTS" id="PR00069">
    <property type="entry name" value="ALDKETRDTASE"/>
</dbReference>
<dbReference type="OMA" id="VAFRECQ"/>
<dbReference type="SUPFAM" id="SSF51430">
    <property type="entry name" value="NAD(P)-linked oxidoreductase"/>
    <property type="match status" value="1"/>
</dbReference>
<dbReference type="STRING" id="454130.A0A0U4Z2T7"/>
<accession>A0A0U4Z2T7</accession>
<dbReference type="AlphaFoldDB" id="A0A0U4Z2T7"/>
<dbReference type="OrthoDB" id="48988at2759"/>
<proteinExistence type="inferred from homology"/>
<dbReference type="InterPro" id="IPR020471">
    <property type="entry name" value="AKR"/>
</dbReference>
<protein>
    <recommendedName>
        <fullName evidence="3">NADP-dependent oxidoreductase domain-containing protein</fullName>
    </recommendedName>
</protein>
<name>A0A0U4Z2T7_ASPCI</name>
<dbReference type="Gene3D" id="3.20.20.100">
    <property type="entry name" value="NADP-dependent oxidoreductase domain"/>
    <property type="match status" value="1"/>
</dbReference>
<organism evidence="4 5">
    <name type="scientific">Aspergillus calidoustus</name>
    <dbReference type="NCBI Taxonomy" id="454130"/>
    <lineage>
        <taxon>Eukaryota</taxon>
        <taxon>Fungi</taxon>
        <taxon>Dikarya</taxon>
        <taxon>Ascomycota</taxon>
        <taxon>Pezizomycotina</taxon>
        <taxon>Eurotiomycetes</taxon>
        <taxon>Eurotiomycetidae</taxon>
        <taxon>Eurotiales</taxon>
        <taxon>Aspergillaceae</taxon>
        <taxon>Aspergillus</taxon>
        <taxon>Aspergillus subgen. Nidulantes</taxon>
    </lineage>
</organism>
<dbReference type="CDD" id="cd19075">
    <property type="entry name" value="AKR_AKR7A1-5"/>
    <property type="match status" value="1"/>
</dbReference>
<reference evidence="5" key="1">
    <citation type="journal article" date="2016" name="Genome Announc.">
        <title>Draft genome sequences of fungus Aspergillus calidoustus.</title>
        <authorList>
            <person name="Horn F."/>
            <person name="Linde J."/>
            <person name="Mattern D.J."/>
            <person name="Walther G."/>
            <person name="Guthke R."/>
            <person name="Scherlach K."/>
            <person name="Martin K."/>
            <person name="Brakhage A.A."/>
            <person name="Petzke L."/>
            <person name="Valiante V."/>
        </authorList>
    </citation>
    <scope>NUCLEOTIDE SEQUENCE [LARGE SCALE GENOMIC DNA]</scope>
    <source>
        <strain evidence="5">SF006504</strain>
    </source>
</reference>
<dbReference type="InterPro" id="IPR050523">
    <property type="entry name" value="AKR_Detox_Biosynth"/>
</dbReference>
<dbReference type="Pfam" id="PF00248">
    <property type="entry name" value="Aldo_ket_red"/>
    <property type="match status" value="1"/>
</dbReference>
<dbReference type="PANTHER" id="PTHR43364:SF4">
    <property type="entry name" value="NAD(P)-LINKED OXIDOREDUCTASE SUPERFAMILY PROTEIN"/>
    <property type="match status" value="1"/>
</dbReference>
<evidence type="ECO:0000313" key="5">
    <source>
        <dbReference type="Proteomes" id="UP000054771"/>
    </source>
</evidence>
<dbReference type="InterPro" id="IPR023210">
    <property type="entry name" value="NADP_OxRdtase_dom"/>
</dbReference>
<dbReference type="EMBL" id="CDMC01000004">
    <property type="protein sequence ID" value="CEL04005.1"/>
    <property type="molecule type" value="Genomic_DNA"/>
</dbReference>